<evidence type="ECO:0000313" key="11">
    <source>
        <dbReference type="Proteomes" id="UP000663760"/>
    </source>
</evidence>
<gene>
    <name evidence="10" type="ORF">SI8410_02003277</name>
</gene>
<dbReference type="AlphaFoldDB" id="A0A7I8K4I2"/>
<evidence type="ECO:0000256" key="3">
    <source>
        <dbReference type="ARBA" id="ARBA00011738"/>
    </source>
</evidence>
<dbReference type="PROSITE" id="PS50888">
    <property type="entry name" value="BHLH"/>
    <property type="match status" value="1"/>
</dbReference>
<organism evidence="10 11">
    <name type="scientific">Spirodela intermedia</name>
    <name type="common">Intermediate duckweed</name>
    <dbReference type="NCBI Taxonomy" id="51605"/>
    <lineage>
        <taxon>Eukaryota</taxon>
        <taxon>Viridiplantae</taxon>
        <taxon>Streptophyta</taxon>
        <taxon>Embryophyta</taxon>
        <taxon>Tracheophyta</taxon>
        <taxon>Spermatophyta</taxon>
        <taxon>Magnoliopsida</taxon>
        <taxon>Liliopsida</taxon>
        <taxon>Araceae</taxon>
        <taxon>Lemnoideae</taxon>
        <taxon>Spirodela</taxon>
    </lineage>
</organism>
<keyword evidence="5" id="KW-0238">DNA-binding</keyword>
<keyword evidence="11" id="KW-1185">Reference proteome</keyword>
<accession>A0A7I8K4I2</accession>
<evidence type="ECO:0000256" key="2">
    <source>
        <dbReference type="ARBA" id="ARBA00005510"/>
    </source>
</evidence>
<dbReference type="OrthoDB" id="673975at2759"/>
<feature type="region of interest" description="Disordered" evidence="8">
    <location>
        <begin position="193"/>
        <end position="216"/>
    </location>
</feature>
<dbReference type="EMBL" id="LR746265">
    <property type="protein sequence ID" value="CAA7392098.1"/>
    <property type="molecule type" value="Genomic_DNA"/>
</dbReference>
<dbReference type="GO" id="GO:0000978">
    <property type="term" value="F:RNA polymerase II cis-regulatory region sequence-specific DNA binding"/>
    <property type="evidence" value="ECO:0007669"/>
    <property type="project" value="TreeGrafter"/>
</dbReference>
<keyword evidence="4" id="KW-0805">Transcription regulation</keyword>
<evidence type="ECO:0000256" key="7">
    <source>
        <dbReference type="ARBA" id="ARBA00023242"/>
    </source>
</evidence>
<feature type="region of interest" description="Disordered" evidence="8">
    <location>
        <begin position="1"/>
        <end position="35"/>
    </location>
</feature>
<feature type="region of interest" description="Disordered" evidence="8">
    <location>
        <begin position="63"/>
        <end position="83"/>
    </location>
</feature>
<dbReference type="FunFam" id="4.10.280.10:FF:000032">
    <property type="entry name" value="Transcription factor bHLH123 family"/>
    <property type="match status" value="1"/>
</dbReference>
<dbReference type="CDD" id="cd11393">
    <property type="entry name" value="bHLH_AtbHLH_like"/>
    <property type="match status" value="1"/>
</dbReference>
<sequence length="332" mass="36736">MAEEFRPGVRRAGWWNAAEGGADGEPRSGTAPSGSCLAGGDLRSYRWPAEAAVSKPIWSWEESADSETFQGPDPTGASGFLNDLTVPTSSLPLSSSTDWSQVLIHAPGPSELKNLSFPGIQHGVEWIPNGHRNLRNSVQTIRPPRIPAPRPSERRFPLSDEQSLRCRRLFKAVLHERRRQGQSDLRWFQGSAMKKTDGGAPALKKPRVETPSPLPSFKVRKEKLGDRITALQQLVSPFGKTDTASVLYEAIEYIKLLHEQVGVLTTPYLKTGPSMQHKRADSDNSSKSDDPKDDLRSRGLCLVPISSTFPVINETTPDFWTPTFGAPYRLER</sequence>
<evidence type="ECO:0000313" key="10">
    <source>
        <dbReference type="EMBL" id="CAA7392098.1"/>
    </source>
</evidence>
<dbReference type="GO" id="GO:0046983">
    <property type="term" value="F:protein dimerization activity"/>
    <property type="evidence" value="ECO:0007669"/>
    <property type="project" value="InterPro"/>
</dbReference>
<dbReference type="InterPro" id="IPR045843">
    <property type="entry name" value="IND-like"/>
</dbReference>
<name>A0A7I8K4I2_SPIIN</name>
<comment type="subunit">
    <text evidence="3">Homodimer.</text>
</comment>
<keyword evidence="7" id="KW-0539">Nucleus</keyword>
<evidence type="ECO:0000256" key="6">
    <source>
        <dbReference type="ARBA" id="ARBA00023163"/>
    </source>
</evidence>
<evidence type="ECO:0000256" key="4">
    <source>
        <dbReference type="ARBA" id="ARBA00023015"/>
    </source>
</evidence>
<keyword evidence="6" id="KW-0804">Transcription</keyword>
<feature type="compositionally biased region" description="Basic and acidic residues" evidence="8">
    <location>
        <begin position="278"/>
        <end position="295"/>
    </location>
</feature>
<dbReference type="InterPro" id="IPR036638">
    <property type="entry name" value="HLH_DNA-bd_sf"/>
</dbReference>
<comment type="subcellular location">
    <subcellularLocation>
        <location evidence="1">Nucleus</location>
    </subcellularLocation>
</comment>
<protein>
    <recommendedName>
        <fullName evidence="9">BHLH domain-containing protein</fullName>
    </recommendedName>
</protein>
<comment type="similarity">
    <text evidence="2">Belongs to the bHLH protein family.</text>
</comment>
<dbReference type="GO" id="GO:0000981">
    <property type="term" value="F:DNA-binding transcription factor activity, RNA polymerase II-specific"/>
    <property type="evidence" value="ECO:0007669"/>
    <property type="project" value="TreeGrafter"/>
</dbReference>
<dbReference type="InterPro" id="IPR045239">
    <property type="entry name" value="bHLH95_bHLH"/>
</dbReference>
<dbReference type="PANTHER" id="PTHR16223">
    <property type="entry name" value="TRANSCRIPTION FACTOR BHLH83-RELATED"/>
    <property type="match status" value="1"/>
</dbReference>
<feature type="region of interest" description="Disordered" evidence="8">
    <location>
        <begin position="268"/>
        <end position="295"/>
    </location>
</feature>
<dbReference type="Gene3D" id="4.10.280.10">
    <property type="entry name" value="Helix-loop-helix DNA-binding domain"/>
    <property type="match status" value="1"/>
</dbReference>
<evidence type="ECO:0000259" key="9">
    <source>
        <dbReference type="PROSITE" id="PS50888"/>
    </source>
</evidence>
<dbReference type="SUPFAM" id="SSF47459">
    <property type="entry name" value="HLH, helix-loop-helix DNA-binding domain"/>
    <property type="match status" value="1"/>
</dbReference>
<feature type="domain" description="BHLH" evidence="9">
    <location>
        <begin position="208"/>
        <end position="257"/>
    </location>
</feature>
<dbReference type="InterPro" id="IPR011598">
    <property type="entry name" value="bHLH_dom"/>
</dbReference>
<evidence type="ECO:0000256" key="5">
    <source>
        <dbReference type="ARBA" id="ARBA00023125"/>
    </source>
</evidence>
<evidence type="ECO:0000256" key="8">
    <source>
        <dbReference type="SAM" id="MobiDB-lite"/>
    </source>
</evidence>
<evidence type="ECO:0000256" key="1">
    <source>
        <dbReference type="ARBA" id="ARBA00004123"/>
    </source>
</evidence>
<proteinExistence type="inferred from homology"/>
<dbReference type="GO" id="GO:0005634">
    <property type="term" value="C:nucleus"/>
    <property type="evidence" value="ECO:0007669"/>
    <property type="project" value="UniProtKB-SubCell"/>
</dbReference>
<reference evidence="10" key="1">
    <citation type="submission" date="2020-02" db="EMBL/GenBank/DDBJ databases">
        <authorList>
            <person name="Scholz U."/>
            <person name="Mascher M."/>
            <person name="Fiebig A."/>
        </authorList>
    </citation>
    <scope>NUCLEOTIDE SEQUENCE</scope>
</reference>
<dbReference type="PANTHER" id="PTHR16223:SF185">
    <property type="entry name" value="OS04G0631600 PROTEIN"/>
    <property type="match status" value="1"/>
</dbReference>
<dbReference type="Proteomes" id="UP000663760">
    <property type="component" value="Chromosome 2"/>
</dbReference>